<name>A0ABX2AU97_9BACT</name>
<gene>
    <name evidence="2" type="ORF">HPS55_02870</name>
</gene>
<proteinExistence type="predicted"/>
<reference evidence="2 3" key="1">
    <citation type="submission" date="2020-05" db="EMBL/GenBank/DDBJ databases">
        <title>Distinct polysaccharide utilization as determinants for interspecies competition between intestinal Prevotella spp.</title>
        <authorList>
            <person name="Galvez E.J.C."/>
            <person name="Iljazovic A."/>
            <person name="Strowig T."/>
        </authorList>
    </citation>
    <scope>NUCLEOTIDE SEQUENCE [LARGE SCALE GENOMIC DNA]</scope>
    <source>
        <strain evidence="2 3">PROD</strain>
    </source>
</reference>
<evidence type="ECO:0000313" key="3">
    <source>
        <dbReference type="Proteomes" id="UP001193734"/>
    </source>
</evidence>
<dbReference type="Gene3D" id="3.40.50.2000">
    <property type="entry name" value="Glycogen Phosphorylase B"/>
    <property type="match status" value="2"/>
</dbReference>
<dbReference type="EMBL" id="JABKKE010000003">
    <property type="protein sequence ID" value="NPE13278.1"/>
    <property type="molecule type" value="Genomic_DNA"/>
</dbReference>
<keyword evidence="1" id="KW-0812">Transmembrane</keyword>
<dbReference type="RefSeq" id="WP_172175796.1">
    <property type="nucleotide sequence ID" value="NZ_CASGKG010000019.1"/>
</dbReference>
<evidence type="ECO:0000256" key="1">
    <source>
        <dbReference type="SAM" id="Phobius"/>
    </source>
</evidence>
<comment type="caution">
    <text evidence="2">The sequence shown here is derived from an EMBL/GenBank/DDBJ whole genome shotgun (WGS) entry which is preliminary data.</text>
</comment>
<keyword evidence="1" id="KW-1133">Transmembrane helix</keyword>
<feature type="transmembrane region" description="Helical" evidence="1">
    <location>
        <begin position="91"/>
        <end position="110"/>
    </location>
</feature>
<organism evidence="2 3">
    <name type="scientific">Xylanibacter rodentium</name>
    <dbReference type="NCBI Taxonomy" id="2736289"/>
    <lineage>
        <taxon>Bacteria</taxon>
        <taxon>Pseudomonadati</taxon>
        <taxon>Bacteroidota</taxon>
        <taxon>Bacteroidia</taxon>
        <taxon>Bacteroidales</taxon>
        <taxon>Prevotellaceae</taxon>
        <taxon>Xylanibacter</taxon>
    </lineage>
</organism>
<dbReference type="Pfam" id="PF13692">
    <property type="entry name" value="Glyco_trans_1_4"/>
    <property type="match status" value="1"/>
</dbReference>
<evidence type="ECO:0000313" key="2">
    <source>
        <dbReference type="EMBL" id="NPE13278.1"/>
    </source>
</evidence>
<dbReference type="CDD" id="cd03801">
    <property type="entry name" value="GT4_PimA-like"/>
    <property type="match status" value="1"/>
</dbReference>
<protein>
    <submittedName>
        <fullName evidence="2">Glycosyltransferase family 4 protein</fullName>
    </submittedName>
</protein>
<dbReference type="PANTHER" id="PTHR12526">
    <property type="entry name" value="GLYCOSYLTRANSFERASE"/>
    <property type="match status" value="1"/>
</dbReference>
<accession>A0ABX2AU97</accession>
<keyword evidence="3" id="KW-1185">Reference proteome</keyword>
<dbReference type="GeneID" id="82156700"/>
<dbReference type="SUPFAM" id="SSF53756">
    <property type="entry name" value="UDP-Glycosyltransferase/glycogen phosphorylase"/>
    <property type="match status" value="1"/>
</dbReference>
<sequence length="378" mass="44144">MNIEKMDSVIHLQPFIPHYREEFLSLLGKRLKVKGIEGQPIVQKIYTYEKTKDMKSASFKVSDVVCKNLPCKLIKGKLLFYNPFSLLGKDILVLVLMLHFAHVGTWLLLFTKWFHHRKIILWGQGISVRRYLKEEHKPDWKLKCMISLADGIWFYMDKEKEQWQKLFPKKPMVALHNTLTGVDDMMRYRAELSIEELKKKYGVRQEVILIFCARFIADRRVDLLLEAIKRLNSQKYGFVIIGAGASKPDFSIYDNVYDFGAVYDTAVKRELFALADVYFQPGWVGLSIVEAMAYGKPIFTFKRSEETLQCVEYSYIYHGENGLIFHDIDDCIRNVEALPAEEIKRMGDNAREYVAKHLRIEQMVENAMNVIDKVCKTK</sequence>
<keyword evidence="1" id="KW-0472">Membrane</keyword>
<dbReference type="Proteomes" id="UP001193734">
    <property type="component" value="Unassembled WGS sequence"/>
</dbReference>